<comment type="caution">
    <text evidence="1">The sequence shown here is derived from an EMBL/GenBank/DDBJ whole genome shotgun (WGS) entry which is preliminary data.</text>
</comment>
<protein>
    <submittedName>
        <fullName evidence="1">Uncharacterized protein</fullName>
    </submittedName>
</protein>
<sequence length="55" mass="6547">MTKRPTDRQQRIEWLIRKFGKKKVESWASAKSDQEVEEEFESLFTLCKNLPDMSA</sequence>
<proteinExistence type="predicted"/>
<name>A0ABW0HTE0_9BACL</name>
<evidence type="ECO:0000313" key="2">
    <source>
        <dbReference type="Proteomes" id="UP001596113"/>
    </source>
</evidence>
<evidence type="ECO:0000313" key="1">
    <source>
        <dbReference type="EMBL" id="MFC5402307.1"/>
    </source>
</evidence>
<keyword evidence="2" id="KW-1185">Reference proteome</keyword>
<accession>A0ABW0HTE0</accession>
<organism evidence="1 2">
    <name type="scientific">Cohnella soli</name>
    <dbReference type="NCBI Taxonomy" id="425005"/>
    <lineage>
        <taxon>Bacteria</taxon>
        <taxon>Bacillati</taxon>
        <taxon>Bacillota</taxon>
        <taxon>Bacilli</taxon>
        <taxon>Bacillales</taxon>
        <taxon>Paenibacillaceae</taxon>
        <taxon>Cohnella</taxon>
    </lineage>
</organism>
<reference evidence="2" key="1">
    <citation type="journal article" date="2019" name="Int. J. Syst. Evol. Microbiol.">
        <title>The Global Catalogue of Microorganisms (GCM) 10K type strain sequencing project: providing services to taxonomists for standard genome sequencing and annotation.</title>
        <authorList>
            <consortium name="The Broad Institute Genomics Platform"/>
            <consortium name="The Broad Institute Genome Sequencing Center for Infectious Disease"/>
            <person name="Wu L."/>
            <person name="Ma J."/>
        </authorList>
    </citation>
    <scope>NUCLEOTIDE SEQUENCE [LARGE SCALE GENOMIC DNA]</scope>
    <source>
        <strain evidence="2">CGMCC 1.18575</strain>
    </source>
</reference>
<dbReference type="Proteomes" id="UP001596113">
    <property type="component" value="Unassembled WGS sequence"/>
</dbReference>
<gene>
    <name evidence="1" type="ORF">ACFPOF_06120</name>
</gene>
<dbReference type="RefSeq" id="WP_378130638.1">
    <property type="nucleotide sequence ID" value="NZ_JBHSMI010000011.1"/>
</dbReference>
<dbReference type="EMBL" id="JBHSMI010000011">
    <property type="protein sequence ID" value="MFC5402307.1"/>
    <property type="molecule type" value="Genomic_DNA"/>
</dbReference>